<protein>
    <recommendedName>
        <fullName evidence="4">Secreted protein</fullName>
    </recommendedName>
</protein>
<feature type="chain" id="PRO_5038492821" description="Secreted protein" evidence="1">
    <location>
        <begin position="29"/>
        <end position="148"/>
    </location>
</feature>
<evidence type="ECO:0000313" key="3">
    <source>
        <dbReference type="Proteomes" id="UP000295151"/>
    </source>
</evidence>
<gene>
    <name evidence="2" type="ORF">EV138_7467</name>
</gene>
<accession>A0A4R7STH0</accession>
<organism evidence="2 3">
    <name type="scientific">Kribbella voronezhensis</name>
    <dbReference type="NCBI Taxonomy" id="2512212"/>
    <lineage>
        <taxon>Bacteria</taxon>
        <taxon>Bacillati</taxon>
        <taxon>Actinomycetota</taxon>
        <taxon>Actinomycetes</taxon>
        <taxon>Propionibacteriales</taxon>
        <taxon>Kribbellaceae</taxon>
        <taxon>Kribbella</taxon>
    </lineage>
</organism>
<reference evidence="2 3" key="1">
    <citation type="submission" date="2019-03" db="EMBL/GenBank/DDBJ databases">
        <title>Genomic Encyclopedia of Type Strains, Phase III (KMG-III): the genomes of soil and plant-associated and newly described type strains.</title>
        <authorList>
            <person name="Whitman W."/>
        </authorList>
    </citation>
    <scope>NUCLEOTIDE SEQUENCE [LARGE SCALE GENOMIC DNA]</scope>
    <source>
        <strain evidence="2 3">VKM Ac-2575</strain>
    </source>
</reference>
<comment type="caution">
    <text evidence="2">The sequence shown here is derived from an EMBL/GenBank/DDBJ whole genome shotgun (WGS) entry which is preliminary data.</text>
</comment>
<keyword evidence="1" id="KW-0732">Signal</keyword>
<name>A0A4R7STH0_9ACTN</name>
<dbReference type="Proteomes" id="UP000295151">
    <property type="component" value="Unassembled WGS sequence"/>
</dbReference>
<evidence type="ECO:0000256" key="1">
    <source>
        <dbReference type="SAM" id="SignalP"/>
    </source>
</evidence>
<keyword evidence="3" id="KW-1185">Reference proteome</keyword>
<sequence length="148" mass="15957">MRNGEQKMHTTKRFIIATLTGLALMAVAPGVGVAGGTDVSGTEFCGSTGAAWQTSTAGRSGTVVVTGECATVKAHWRMDVYVNGEWWVYSEGNVKTGTHTIKTSAPSMPKPNDRRGNYTYAKITYTYGNWKNVYEEDLGYLPCKGCTG</sequence>
<proteinExistence type="predicted"/>
<dbReference type="EMBL" id="SOCE01000003">
    <property type="protein sequence ID" value="TDU82572.1"/>
    <property type="molecule type" value="Genomic_DNA"/>
</dbReference>
<evidence type="ECO:0000313" key="2">
    <source>
        <dbReference type="EMBL" id="TDU82572.1"/>
    </source>
</evidence>
<feature type="signal peptide" evidence="1">
    <location>
        <begin position="1"/>
        <end position="28"/>
    </location>
</feature>
<evidence type="ECO:0008006" key="4">
    <source>
        <dbReference type="Google" id="ProtNLM"/>
    </source>
</evidence>
<dbReference type="AlphaFoldDB" id="A0A4R7STH0"/>